<name>A0A9P6E602_9AGAR</name>
<keyword evidence="1" id="KW-0175">Coiled coil</keyword>
<feature type="coiled-coil region" evidence="1">
    <location>
        <begin position="209"/>
        <end position="289"/>
    </location>
</feature>
<gene>
    <name evidence="3" type="ORF">CPB83DRAFT_914953</name>
</gene>
<dbReference type="EMBL" id="MU157924">
    <property type="protein sequence ID" value="KAF9523120.1"/>
    <property type="molecule type" value="Genomic_DNA"/>
</dbReference>
<evidence type="ECO:0000313" key="3">
    <source>
        <dbReference type="EMBL" id="KAF9523120.1"/>
    </source>
</evidence>
<organism evidence="3 4">
    <name type="scientific">Crepidotus variabilis</name>
    <dbReference type="NCBI Taxonomy" id="179855"/>
    <lineage>
        <taxon>Eukaryota</taxon>
        <taxon>Fungi</taxon>
        <taxon>Dikarya</taxon>
        <taxon>Basidiomycota</taxon>
        <taxon>Agaricomycotina</taxon>
        <taxon>Agaricomycetes</taxon>
        <taxon>Agaricomycetidae</taxon>
        <taxon>Agaricales</taxon>
        <taxon>Agaricineae</taxon>
        <taxon>Crepidotaceae</taxon>
        <taxon>Crepidotus</taxon>
    </lineage>
</organism>
<dbReference type="Proteomes" id="UP000807306">
    <property type="component" value="Unassembled WGS sequence"/>
</dbReference>
<evidence type="ECO:0000256" key="2">
    <source>
        <dbReference type="SAM" id="MobiDB-lite"/>
    </source>
</evidence>
<evidence type="ECO:0000313" key="4">
    <source>
        <dbReference type="Proteomes" id="UP000807306"/>
    </source>
</evidence>
<keyword evidence="4" id="KW-1185">Reference proteome</keyword>
<feature type="compositionally biased region" description="Basic and acidic residues" evidence="2">
    <location>
        <begin position="149"/>
        <end position="162"/>
    </location>
</feature>
<feature type="region of interest" description="Disordered" evidence="2">
    <location>
        <begin position="143"/>
        <end position="162"/>
    </location>
</feature>
<reference evidence="3" key="1">
    <citation type="submission" date="2020-11" db="EMBL/GenBank/DDBJ databases">
        <authorList>
            <consortium name="DOE Joint Genome Institute"/>
            <person name="Ahrendt S."/>
            <person name="Riley R."/>
            <person name="Andreopoulos W."/>
            <person name="Labutti K."/>
            <person name="Pangilinan J."/>
            <person name="Ruiz-Duenas F.J."/>
            <person name="Barrasa J.M."/>
            <person name="Sanchez-Garcia M."/>
            <person name="Camarero S."/>
            <person name="Miyauchi S."/>
            <person name="Serrano A."/>
            <person name="Linde D."/>
            <person name="Babiker R."/>
            <person name="Drula E."/>
            <person name="Ayuso-Fernandez I."/>
            <person name="Pacheco R."/>
            <person name="Padilla G."/>
            <person name="Ferreira P."/>
            <person name="Barriuso J."/>
            <person name="Kellner H."/>
            <person name="Castanera R."/>
            <person name="Alfaro M."/>
            <person name="Ramirez L."/>
            <person name="Pisabarro A.G."/>
            <person name="Kuo A."/>
            <person name="Tritt A."/>
            <person name="Lipzen A."/>
            <person name="He G."/>
            <person name="Yan M."/>
            <person name="Ng V."/>
            <person name="Cullen D."/>
            <person name="Martin F."/>
            <person name="Rosso M.-N."/>
            <person name="Henrissat B."/>
            <person name="Hibbett D."/>
            <person name="Martinez A.T."/>
            <person name="Grigoriev I.V."/>
        </authorList>
    </citation>
    <scope>NUCLEOTIDE SEQUENCE</scope>
    <source>
        <strain evidence="3">CBS 506.95</strain>
    </source>
</reference>
<accession>A0A9P6E602</accession>
<comment type="caution">
    <text evidence="3">The sequence shown here is derived from an EMBL/GenBank/DDBJ whole genome shotgun (WGS) entry which is preliminary data.</text>
</comment>
<protein>
    <submittedName>
        <fullName evidence="3">Uncharacterized protein</fullName>
    </submittedName>
</protein>
<dbReference type="AlphaFoldDB" id="A0A9P6E602"/>
<proteinExistence type="predicted"/>
<evidence type="ECO:0000256" key="1">
    <source>
        <dbReference type="SAM" id="Coils"/>
    </source>
</evidence>
<sequence length="319" mass="36022">MLETTVHIFYTEAALSLNIEQILNEETRVGDVRENVRTQLETKLRSELKVSNIQLLHPSASSVILATDRRGFQFFDDSMSLILPKLMDADGVVNELYAIIPAPAHPGTPAETHAASLASTRPSELQSPIATRMSSIIDGLKGDVANQTSKREKDVKKEREQKAKAKEAAKELEEELMSVKSSQASKVQQVREKTEKSFETRLRAIEMSLVREKDARAELEKSLEKEKDARAEFDKSCAEFEKNLETETDARVELERTSKMRIEQLEQQSEDLENKVDTFQEASKDMNSALMKALLQNASPWLILIARDLMTTPRTTLRS</sequence>